<proteinExistence type="predicted"/>
<evidence type="ECO:0000313" key="1">
    <source>
        <dbReference type="EMBL" id="MBB2168896.1"/>
    </source>
</evidence>
<dbReference type="EMBL" id="JABEQD010000007">
    <property type="protein sequence ID" value="MBB2168896.1"/>
    <property type="molecule type" value="Genomic_DNA"/>
</dbReference>
<name>A0A7W4NWJ0_9PROT</name>
<sequence length="77" mass="8654">MTHAAGIIGHILVRDWIGTRQSASADRHQAICLTRSPRARRADRQRGTGTLSWPGYVASMRQMSAGLSRHVAFRRQR</sequence>
<reference evidence="1 2" key="1">
    <citation type="submission" date="2020-04" db="EMBL/GenBank/DDBJ databases">
        <title>Description of novel Gluconacetobacter.</title>
        <authorList>
            <person name="Sombolestani A."/>
        </authorList>
    </citation>
    <scope>NUCLEOTIDE SEQUENCE [LARGE SCALE GENOMIC DNA]</scope>
    <source>
        <strain evidence="1 2">LMG 27801</strain>
    </source>
</reference>
<evidence type="ECO:0000313" key="2">
    <source>
        <dbReference type="Proteomes" id="UP000559860"/>
    </source>
</evidence>
<protein>
    <submittedName>
        <fullName evidence="1">Uncharacterized protein</fullName>
    </submittedName>
</protein>
<dbReference type="Proteomes" id="UP000559860">
    <property type="component" value="Unassembled WGS sequence"/>
</dbReference>
<accession>A0A7W4NWJ0</accession>
<dbReference type="AlphaFoldDB" id="A0A7W4NWJ0"/>
<organism evidence="1 2">
    <name type="scientific">Gluconacetobacter aggeris</name>
    <dbReference type="NCBI Taxonomy" id="1286186"/>
    <lineage>
        <taxon>Bacteria</taxon>
        <taxon>Pseudomonadati</taxon>
        <taxon>Pseudomonadota</taxon>
        <taxon>Alphaproteobacteria</taxon>
        <taxon>Acetobacterales</taxon>
        <taxon>Acetobacteraceae</taxon>
        <taxon>Gluconacetobacter</taxon>
    </lineage>
</organism>
<gene>
    <name evidence="1" type="ORF">HLH36_11100</name>
</gene>
<comment type="caution">
    <text evidence="1">The sequence shown here is derived from an EMBL/GenBank/DDBJ whole genome shotgun (WGS) entry which is preliminary data.</text>
</comment>
<keyword evidence="2" id="KW-1185">Reference proteome</keyword>